<dbReference type="Gene3D" id="3.50.50.60">
    <property type="entry name" value="FAD/NAD(P)-binding domain"/>
    <property type="match status" value="1"/>
</dbReference>
<dbReference type="AlphaFoldDB" id="A0A833QQR0"/>
<keyword evidence="10" id="KW-0670">Pyruvate</keyword>
<gene>
    <name evidence="10" type="ORF">FCM35_KLT07926</name>
</gene>
<dbReference type="InterPro" id="IPR050982">
    <property type="entry name" value="Auxin_biosynth/cation_transpt"/>
</dbReference>
<comment type="catalytic activity">
    <reaction evidence="8">
        <text>indole-3-pyruvate + NADPH + O2 + H(+) = (indol-3-yl)acetate + CO2 + NADP(+) + H2O</text>
        <dbReference type="Rhea" id="RHEA:34331"/>
        <dbReference type="ChEBI" id="CHEBI:15377"/>
        <dbReference type="ChEBI" id="CHEBI:15378"/>
        <dbReference type="ChEBI" id="CHEBI:15379"/>
        <dbReference type="ChEBI" id="CHEBI:16526"/>
        <dbReference type="ChEBI" id="CHEBI:17640"/>
        <dbReference type="ChEBI" id="CHEBI:30854"/>
        <dbReference type="ChEBI" id="CHEBI:57783"/>
        <dbReference type="ChEBI" id="CHEBI:58349"/>
        <dbReference type="EC" id="1.14.13.168"/>
    </reaction>
</comment>
<dbReference type="InterPro" id="IPR020946">
    <property type="entry name" value="Flavin_mOase-like"/>
</dbReference>
<keyword evidence="5" id="KW-0521">NADP</keyword>
<organism evidence="10 11">
    <name type="scientific">Carex littledalei</name>
    <dbReference type="NCBI Taxonomy" id="544730"/>
    <lineage>
        <taxon>Eukaryota</taxon>
        <taxon>Viridiplantae</taxon>
        <taxon>Streptophyta</taxon>
        <taxon>Embryophyta</taxon>
        <taxon>Tracheophyta</taxon>
        <taxon>Spermatophyta</taxon>
        <taxon>Magnoliopsida</taxon>
        <taxon>Liliopsida</taxon>
        <taxon>Poales</taxon>
        <taxon>Cyperaceae</taxon>
        <taxon>Cyperoideae</taxon>
        <taxon>Cariceae</taxon>
        <taxon>Carex</taxon>
        <taxon>Carex subgen. Euthyceras</taxon>
    </lineage>
</organism>
<evidence type="ECO:0000256" key="5">
    <source>
        <dbReference type="ARBA" id="ARBA00022857"/>
    </source>
</evidence>
<dbReference type="GO" id="GO:0103075">
    <property type="term" value="F:indole-3-pyruvate monooxygenase activity"/>
    <property type="evidence" value="ECO:0007669"/>
    <property type="project" value="UniProtKB-EC"/>
</dbReference>
<accession>A0A833QQR0</accession>
<reference evidence="10" key="1">
    <citation type="submission" date="2020-01" db="EMBL/GenBank/DDBJ databases">
        <title>Genome sequence of Kobresia littledalei, the first chromosome-level genome in the family Cyperaceae.</title>
        <authorList>
            <person name="Qu G."/>
        </authorList>
    </citation>
    <scope>NUCLEOTIDE SEQUENCE</scope>
    <source>
        <strain evidence="10">C.B.Clarke</strain>
        <tissue evidence="10">Leaf</tissue>
    </source>
</reference>
<dbReference type="GO" id="GO:0004499">
    <property type="term" value="F:N,N-dimethylaniline monooxygenase activity"/>
    <property type="evidence" value="ECO:0007669"/>
    <property type="project" value="InterPro"/>
</dbReference>
<name>A0A833QQR0_9POAL</name>
<dbReference type="Pfam" id="PF00743">
    <property type="entry name" value="FMO-like"/>
    <property type="match status" value="1"/>
</dbReference>
<dbReference type="InterPro" id="IPR036188">
    <property type="entry name" value="FAD/NAD-bd_sf"/>
</dbReference>
<comment type="similarity">
    <text evidence="2 9">Belongs to the FMO family.</text>
</comment>
<evidence type="ECO:0000256" key="4">
    <source>
        <dbReference type="ARBA" id="ARBA00022827"/>
    </source>
</evidence>
<dbReference type="OrthoDB" id="66881at2759"/>
<evidence type="ECO:0000313" key="10">
    <source>
        <dbReference type="EMBL" id="KAF3326296.1"/>
    </source>
</evidence>
<dbReference type="InterPro" id="IPR036291">
    <property type="entry name" value="NAD(P)-bd_dom_sf"/>
</dbReference>
<dbReference type="PRINTS" id="PR00368">
    <property type="entry name" value="FADPNR"/>
</dbReference>
<evidence type="ECO:0000256" key="8">
    <source>
        <dbReference type="ARBA" id="ARBA00047707"/>
    </source>
</evidence>
<keyword evidence="11" id="KW-1185">Reference proteome</keyword>
<evidence type="ECO:0000256" key="2">
    <source>
        <dbReference type="ARBA" id="ARBA00009183"/>
    </source>
</evidence>
<dbReference type="GO" id="GO:0050661">
    <property type="term" value="F:NADP binding"/>
    <property type="evidence" value="ECO:0007669"/>
    <property type="project" value="InterPro"/>
</dbReference>
<dbReference type="Proteomes" id="UP000623129">
    <property type="component" value="Unassembled WGS sequence"/>
</dbReference>
<dbReference type="PIRSF" id="PIRSF000332">
    <property type="entry name" value="FMO"/>
    <property type="match status" value="1"/>
</dbReference>
<comment type="caution">
    <text evidence="10">The sequence shown here is derived from an EMBL/GenBank/DDBJ whole genome shotgun (WGS) entry which is preliminary data.</text>
</comment>
<dbReference type="EC" id="1.-.-.-" evidence="9"/>
<dbReference type="PANTHER" id="PTHR43539:SF51">
    <property type="entry name" value="INDOLE-3-PYRUVATE MONOOXYGENASE YUCCA8"/>
    <property type="match status" value="1"/>
</dbReference>
<dbReference type="InterPro" id="IPR000960">
    <property type="entry name" value="Flavin_mOase"/>
</dbReference>
<dbReference type="PRINTS" id="PR00469">
    <property type="entry name" value="PNDRDTASEII"/>
</dbReference>
<evidence type="ECO:0000256" key="3">
    <source>
        <dbReference type="ARBA" id="ARBA00022630"/>
    </source>
</evidence>
<evidence type="ECO:0000256" key="6">
    <source>
        <dbReference type="ARBA" id="ARBA00023002"/>
    </source>
</evidence>
<dbReference type="GO" id="GO:0009851">
    <property type="term" value="P:auxin biosynthetic process"/>
    <property type="evidence" value="ECO:0007669"/>
    <property type="project" value="TreeGrafter"/>
</dbReference>
<dbReference type="FunFam" id="3.50.50.60:FF:000100">
    <property type="entry name" value="Flavin-containing monooxygenase"/>
    <property type="match status" value="1"/>
</dbReference>
<dbReference type="PANTHER" id="PTHR43539">
    <property type="entry name" value="FLAVIN-BINDING MONOOXYGENASE-LIKE PROTEIN (AFU_ORTHOLOGUE AFUA_4G09220)"/>
    <property type="match status" value="1"/>
</dbReference>
<proteinExistence type="inferred from homology"/>
<evidence type="ECO:0000256" key="1">
    <source>
        <dbReference type="ARBA" id="ARBA00001974"/>
    </source>
</evidence>
<keyword evidence="4 9" id="KW-0274">FAD</keyword>
<dbReference type="GO" id="GO:0050660">
    <property type="term" value="F:flavin adenine dinucleotide binding"/>
    <property type="evidence" value="ECO:0007669"/>
    <property type="project" value="InterPro"/>
</dbReference>
<evidence type="ECO:0000256" key="7">
    <source>
        <dbReference type="ARBA" id="ARBA00023033"/>
    </source>
</evidence>
<dbReference type="EMBL" id="SWLB01000018">
    <property type="protein sequence ID" value="KAF3326296.1"/>
    <property type="molecule type" value="Genomic_DNA"/>
</dbReference>
<dbReference type="SUPFAM" id="SSF51735">
    <property type="entry name" value="NAD(P)-binding Rossmann-fold domains"/>
    <property type="match status" value="1"/>
</dbReference>
<protein>
    <recommendedName>
        <fullName evidence="9">Flavin-containing monooxygenase</fullName>
        <ecNumber evidence="9">1.-.-.-</ecNumber>
    </recommendedName>
</protein>
<keyword evidence="7 9" id="KW-0503">Monooxygenase</keyword>
<evidence type="ECO:0000313" key="11">
    <source>
        <dbReference type="Proteomes" id="UP000623129"/>
    </source>
</evidence>
<dbReference type="SUPFAM" id="SSF51905">
    <property type="entry name" value="FAD/NAD(P)-binding domain"/>
    <property type="match status" value="1"/>
</dbReference>
<sequence length="393" mass="43061">MATTQNAIPEEQVSFIQGPIIIGAGPSGLAVAASLTCLSVPYIILERSTGIADLWANCTYDRLTLHLPKHFCELPHLPFPSSFPTYPSKSQFLQYLETYTSHFSITPHFSRNVIEARYDPFSLVWRVNSKDCNGDIKVYVSRWIIVATGENAEPVVPMVKGRERFKGDAVHSSEYRNGERYKGKKILVVGCGNSGMEICLDLFEHGALPFLSVRSGVHVLPREMFGVSTFDLIVKLLKVLPVKLVDQFLILASKVILGDTEKYGLKRPKVGPLEIKGITGKSPVLDAGALSLIKSGGIKVVPEVESFTTNGGRFIDGNEMTFDSILFATGYTSNVPFWLKDCDFFTGEGMPKNTFPNGWNGENGLYTVGFTGKGLYGASLDALKVAQDIAQTS</sequence>
<evidence type="ECO:0000256" key="9">
    <source>
        <dbReference type="RuleBase" id="RU361177"/>
    </source>
</evidence>
<keyword evidence="6 9" id="KW-0560">Oxidoreductase</keyword>
<comment type="cofactor">
    <cofactor evidence="1 9">
        <name>FAD</name>
        <dbReference type="ChEBI" id="CHEBI:57692"/>
    </cofactor>
</comment>
<keyword evidence="3 9" id="KW-0285">Flavoprotein</keyword>